<dbReference type="InterPro" id="IPR018297">
    <property type="entry name" value="A/G_cyclase_CS"/>
</dbReference>
<keyword evidence="6" id="KW-0812">Transmembrane</keyword>
<comment type="cofactor">
    <cofactor evidence="3">
        <name>Mg(2+)</name>
        <dbReference type="ChEBI" id="CHEBI:18420"/>
    </cofactor>
</comment>
<feature type="domain" description="Guanylate cyclase" evidence="16">
    <location>
        <begin position="1"/>
        <end position="32"/>
    </location>
</feature>
<keyword evidence="10" id="KW-0460">Magnesium</keyword>
<reference evidence="17 18" key="1">
    <citation type="submission" date="2024-08" db="EMBL/GenBank/DDBJ databases">
        <title>Gnathostoma spinigerum genome.</title>
        <authorList>
            <person name="Gonzalez-Bertolin B."/>
            <person name="Monzon S."/>
            <person name="Zaballos A."/>
            <person name="Jimenez P."/>
            <person name="Dekumyoy P."/>
            <person name="Varona S."/>
            <person name="Cuesta I."/>
            <person name="Sumanam S."/>
            <person name="Adisakwattana P."/>
            <person name="Gasser R.B."/>
            <person name="Hernandez-Gonzalez A."/>
            <person name="Young N.D."/>
            <person name="Perteguer M.J."/>
        </authorList>
    </citation>
    <scope>NUCLEOTIDE SEQUENCE [LARGE SCALE GENOMIC DNA]</scope>
    <source>
        <strain evidence="17">AL3</strain>
        <tissue evidence="17">Liver</tissue>
    </source>
</reference>
<comment type="caution">
    <text evidence="17">The sequence shown here is derived from an EMBL/GenBank/DDBJ whole genome shotgun (WGS) entry which is preliminary data.</text>
</comment>
<evidence type="ECO:0000259" key="16">
    <source>
        <dbReference type="PROSITE" id="PS50125"/>
    </source>
</evidence>
<keyword evidence="8" id="KW-0547">Nucleotide-binding</keyword>
<evidence type="ECO:0000256" key="14">
    <source>
        <dbReference type="ARBA" id="ARBA00023239"/>
    </source>
</evidence>
<dbReference type="CDD" id="cd07302">
    <property type="entry name" value="CHD"/>
    <property type="match status" value="1"/>
</dbReference>
<dbReference type="InterPro" id="IPR001054">
    <property type="entry name" value="A/G_cyclase"/>
</dbReference>
<sequence length="97" mass="10660">MSIGTVVAGVIGAQKPQYDIWGNTVNLASRMDSYGELRKIHMTVEMGNLLNRAGYPVESRGKVRIKGVQEPIETFFLNLDSKKDSALSLVSHPVISQ</sequence>
<evidence type="ECO:0000256" key="12">
    <source>
        <dbReference type="ARBA" id="ARBA00022998"/>
    </source>
</evidence>
<dbReference type="GO" id="GO:0016020">
    <property type="term" value="C:membrane"/>
    <property type="evidence" value="ECO:0007669"/>
    <property type="project" value="UniProtKB-SubCell"/>
</dbReference>
<evidence type="ECO:0000256" key="3">
    <source>
        <dbReference type="ARBA" id="ARBA00001946"/>
    </source>
</evidence>
<name>A0ABD6EY33_9BILA</name>
<dbReference type="PANTHER" id="PTHR45627">
    <property type="entry name" value="ADENYLATE CYCLASE TYPE 1"/>
    <property type="match status" value="1"/>
</dbReference>
<dbReference type="PANTHER" id="PTHR45627:SF12">
    <property type="entry name" value="ADENYLATE CYCLASE TYPE 2"/>
    <property type="match status" value="1"/>
</dbReference>
<keyword evidence="9" id="KW-0067">ATP-binding</keyword>
<dbReference type="Gene3D" id="3.30.70.1230">
    <property type="entry name" value="Nucleotide cyclase"/>
    <property type="match status" value="1"/>
</dbReference>
<dbReference type="GO" id="GO:0046872">
    <property type="term" value="F:metal ion binding"/>
    <property type="evidence" value="ECO:0007669"/>
    <property type="project" value="UniProtKB-KW"/>
</dbReference>
<evidence type="ECO:0000256" key="7">
    <source>
        <dbReference type="ARBA" id="ARBA00022723"/>
    </source>
</evidence>
<comment type="catalytic activity">
    <reaction evidence="1">
        <text>GTP = 3',5'-cyclic GMP + diphosphate</text>
        <dbReference type="Rhea" id="RHEA:13665"/>
        <dbReference type="ChEBI" id="CHEBI:33019"/>
        <dbReference type="ChEBI" id="CHEBI:37565"/>
        <dbReference type="ChEBI" id="CHEBI:57746"/>
        <dbReference type="EC" id="4.6.1.2"/>
    </reaction>
</comment>
<evidence type="ECO:0000256" key="4">
    <source>
        <dbReference type="ARBA" id="ARBA00004141"/>
    </source>
</evidence>
<comment type="similarity">
    <text evidence="15">Belongs to the adenylyl cyclase class-4/guanylyl cyclase family.</text>
</comment>
<dbReference type="SUPFAM" id="SSF55073">
    <property type="entry name" value="Nucleotide cyclase"/>
    <property type="match status" value="1"/>
</dbReference>
<dbReference type="GO" id="GO:0004383">
    <property type="term" value="F:guanylate cyclase activity"/>
    <property type="evidence" value="ECO:0007669"/>
    <property type="project" value="UniProtKB-EC"/>
</dbReference>
<evidence type="ECO:0000256" key="15">
    <source>
        <dbReference type="RuleBase" id="RU000405"/>
    </source>
</evidence>
<dbReference type="InterPro" id="IPR029787">
    <property type="entry name" value="Nucleotide_cyclase"/>
</dbReference>
<evidence type="ECO:0000313" key="18">
    <source>
        <dbReference type="Proteomes" id="UP001608902"/>
    </source>
</evidence>
<keyword evidence="11" id="KW-1133">Transmembrane helix</keyword>
<proteinExistence type="inferred from homology"/>
<accession>A0ABD6EY33</accession>
<evidence type="ECO:0000256" key="1">
    <source>
        <dbReference type="ARBA" id="ARBA00001436"/>
    </source>
</evidence>
<dbReference type="Pfam" id="PF00211">
    <property type="entry name" value="Guanylate_cyc"/>
    <property type="match status" value="1"/>
</dbReference>
<keyword evidence="14 15" id="KW-0456">Lyase</keyword>
<comment type="catalytic activity">
    <reaction evidence="2">
        <text>ATP = 3',5'-cyclic AMP + diphosphate</text>
        <dbReference type="Rhea" id="RHEA:15389"/>
        <dbReference type="ChEBI" id="CHEBI:30616"/>
        <dbReference type="ChEBI" id="CHEBI:33019"/>
        <dbReference type="ChEBI" id="CHEBI:58165"/>
        <dbReference type="EC" id="4.6.1.1"/>
    </reaction>
</comment>
<evidence type="ECO:0000313" key="17">
    <source>
        <dbReference type="EMBL" id="MFH4982391.1"/>
    </source>
</evidence>
<gene>
    <name evidence="17" type="ORF">AB6A40_009100</name>
</gene>
<keyword evidence="7" id="KW-0479">Metal-binding</keyword>
<dbReference type="EMBL" id="JBGFUD010009174">
    <property type="protein sequence ID" value="MFH4982391.1"/>
    <property type="molecule type" value="Genomic_DNA"/>
</dbReference>
<evidence type="ECO:0000256" key="2">
    <source>
        <dbReference type="ARBA" id="ARBA00001593"/>
    </source>
</evidence>
<evidence type="ECO:0000256" key="6">
    <source>
        <dbReference type="ARBA" id="ARBA00022692"/>
    </source>
</evidence>
<dbReference type="PROSITE" id="PS50125">
    <property type="entry name" value="GUANYLATE_CYCLASE_2"/>
    <property type="match status" value="1"/>
</dbReference>
<evidence type="ECO:0000256" key="11">
    <source>
        <dbReference type="ARBA" id="ARBA00022989"/>
    </source>
</evidence>
<evidence type="ECO:0000256" key="5">
    <source>
        <dbReference type="ARBA" id="ARBA00012201"/>
    </source>
</evidence>
<evidence type="ECO:0000256" key="8">
    <source>
        <dbReference type="ARBA" id="ARBA00022741"/>
    </source>
</evidence>
<evidence type="ECO:0000256" key="10">
    <source>
        <dbReference type="ARBA" id="ARBA00022842"/>
    </source>
</evidence>
<evidence type="ECO:0000256" key="9">
    <source>
        <dbReference type="ARBA" id="ARBA00022840"/>
    </source>
</evidence>
<dbReference type="GO" id="GO:0006171">
    <property type="term" value="P:cAMP biosynthetic process"/>
    <property type="evidence" value="ECO:0007669"/>
    <property type="project" value="UniProtKB-KW"/>
</dbReference>
<protein>
    <recommendedName>
        <fullName evidence="5">adenylate cyclase</fullName>
        <ecNumber evidence="5">4.6.1.1</ecNumber>
    </recommendedName>
</protein>
<dbReference type="EC" id="4.6.1.1" evidence="5"/>
<organism evidence="17 18">
    <name type="scientific">Gnathostoma spinigerum</name>
    <dbReference type="NCBI Taxonomy" id="75299"/>
    <lineage>
        <taxon>Eukaryota</taxon>
        <taxon>Metazoa</taxon>
        <taxon>Ecdysozoa</taxon>
        <taxon>Nematoda</taxon>
        <taxon>Chromadorea</taxon>
        <taxon>Rhabditida</taxon>
        <taxon>Spirurina</taxon>
        <taxon>Gnathostomatomorpha</taxon>
        <taxon>Gnathostomatoidea</taxon>
        <taxon>Gnathostomatidae</taxon>
        <taxon>Gnathostoma</taxon>
    </lineage>
</organism>
<keyword evidence="18" id="KW-1185">Reference proteome</keyword>
<dbReference type="GO" id="GO:0004016">
    <property type="term" value="F:adenylate cyclase activity"/>
    <property type="evidence" value="ECO:0007669"/>
    <property type="project" value="UniProtKB-EC"/>
</dbReference>
<comment type="subcellular location">
    <subcellularLocation>
        <location evidence="4">Membrane</location>
        <topology evidence="4">Multi-pass membrane protein</topology>
    </subcellularLocation>
</comment>
<dbReference type="AlphaFoldDB" id="A0ABD6EY33"/>
<keyword evidence="12" id="KW-0115">cAMP biosynthesis</keyword>
<evidence type="ECO:0000256" key="13">
    <source>
        <dbReference type="ARBA" id="ARBA00023136"/>
    </source>
</evidence>
<dbReference type="Proteomes" id="UP001608902">
    <property type="component" value="Unassembled WGS sequence"/>
</dbReference>
<keyword evidence="13" id="KW-0472">Membrane</keyword>
<dbReference type="GO" id="GO:0005524">
    <property type="term" value="F:ATP binding"/>
    <property type="evidence" value="ECO:0007669"/>
    <property type="project" value="UniProtKB-KW"/>
</dbReference>
<dbReference type="PROSITE" id="PS00452">
    <property type="entry name" value="GUANYLATE_CYCLASE_1"/>
    <property type="match status" value="1"/>
</dbReference>